<evidence type="ECO:0000256" key="1">
    <source>
        <dbReference type="SAM" id="MobiDB-lite"/>
    </source>
</evidence>
<feature type="region of interest" description="Disordered" evidence="1">
    <location>
        <begin position="37"/>
        <end position="67"/>
    </location>
</feature>
<gene>
    <name evidence="2" type="ORF">PILCRDRAFT_828480</name>
</gene>
<protein>
    <submittedName>
        <fullName evidence="2">Uncharacterized protein</fullName>
    </submittedName>
</protein>
<feature type="compositionally biased region" description="Polar residues" evidence="1">
    <location>
        <begin position="43"/>
        <end position="67"/>
    </location>
</feature>
<accession>A0A0C3ENM9</accession>
<organism evidence="2 3">
    <name type="scientific">Piloderma croceum (strain F 1598)</name>
    <dbReference type="NCBI Taxonomy" id="765440"/>
    <lineage>
        <taxon>Eukaryota</taxon>
        <taxon>Fungi</taxon>
        <taxon>Dikarya</taxon>
        <taxon>Basidiomycota</taxon>
        <taxon>Agaricomycotina</taxon>
        <taxon>Agaricomycetes</taxon>
        <taxon>Agaricomycetidae</taxon>
        <taxon>Atheliales</taxon>
        <taxon>Atheliaceae</taxon>
        <taxon>Piloderma</taxon>
    </lineage>
</organism>
<keyword evidence="3" id="KW-1185">Reference proteome</keyword>
<evidence type="ECO:0000313" key="3">
    <source>
        <dbReference type="Proteomes" id="UP000054166"/>
    </source>
</evidence>
<dbReference type="AlphaFoldDB" id="A0A0C3ENM9"/>
<dbReference type="InParanoid" id="A0A0C3ENM9"/>
<dbReference type="HOGENOM" id="CLU_2819588_0_0_1"/>
<dbReference type="EMBL" id="KN833065">
    <property type="protein sequence ID" value="KIM74185.1"/>
    <property type="molecule type" value="Genomic_DNA"/>
</dbReference>
<feature type="non-terminal residue" evidence="2">
    <location>
        <position position="67"/>
    </location>
</feature>
<reference evidence="3" key="2">
    <citation type="submission" date="2015-01" db="EMBL/GenBank/DDBJ databases">
        <title>Evolutionary Origins and Diversification of the Mycorrhizal Mutualists.</title>
        <authorList>
            <consortium name="DOE Joint Genome Institute"/>
            <consortium name="Mycorrhizal Genomics Consortium"/>
            <person name="Kohler A."/>
            <person name="Kuo A."/>
            <person name="Nagy L.G."/>
            <person name="Floudas D."/>
            <person name="Copeland A."/>
            <person name="Barry K.W."/>
            <person name="Cichocki N."/>
            <person name="Veneault-Fourrey C."/>
            <person name="LaButti K."/>
            <person name="Lindquist E.A."/>
            <person name="Lipzen A."/>
            <person name="Lundell T."/>
            <person name="Morin E."/>
            <person name="Murat C."/>
            <person name="Riley R."/>
            <person name="Ohm R."/>
            <person name="Sun H."/>
            <person name="Tunlid A."/>
            <person name="Henrissat B."/>
            <person name="Grigoriev I.V."/>
            <person name="Hibbett D.S."/>
            <person name="Martin F."/>
        </authorList>
    </citation>
    <scope>NUCLEOTIDE SEQUENCE [LARGE SCALE GENOMIC DNA]</scope>
    <source>
        <strain evidence="3">F 1598</strain>
    </source>
</reference>
<proteinExistence type="predicted"/>
<evidence type="ECO:0000313" key="2">
    <source>
        <dbReference type="EMBL" id="KIM74185.1"/>
    </source>
</evidence>
<reference evidence="2 3" key="1">
    <citation type="submission" date="2014-04" db="EMBL/GenBank/DDBJ databases">
        <authorList>
            <consortium name="DOE Joint Genome Institute"/>
            <person name="Kuo A."/>
            <person name="Tarkka M."/>
            <person name="Buscot F."/>
            <person name="Kohler A."/>
            <person name="Nagy L.G."/>
            <person name="Floudas D."/>
            <person name="Copeland A."/>
            <person name="Barry K.W."/>
            <person name="Cichocki N."/>
            <person name="Veneault-Fourrey C."/>
            <person name="LaButti K."/>
            <person name="Lindquist E.A."/>
            <person name="Lipzen A."/>
            <person name="Lundell T."/>
            <person name="Morin E."/>
            <person name="Murat C."/>
            <person name="Sun H."/>
            <person name="Tunlid A."/>
            <person name="Henrissat B."/>
            <person name="Grigoriev I.V."/>
            <person name="Hibbett D.S."/>
            <person name="Martin F."/>
            <person name="Nordberg H.P."/>
            <person name="Cantor M.N."/>
            <person name="Hua S.X."/>
        </authorList>
    </citation>
    <scope>NUCLEOTIDE SEQUENCE [LARGE SCALE GENOMIC DNA]</scope>
    <source>
        <strain evidence="2 3">F 1598</strain>
    </source>
</reference>
<dbReference type="Proteomes" id="UP000054166">
    <property type="component" value="Unassembled WGS sequence"/>
</dbReference>
<name>A0A0C3ENM9_PILCF</name>
<sequence length="67" mass="7406">MGTDSKVADSACGTLRLNEDLLLRTHDQGLTRREPHLYIRPSTPGSKSSSGFPNQFSSKTFYSKLTC</sequence>